<dbReference type="Gene3D" id="3.50.50.60">
    <property type="entry name" value="FAD/NAD(P)-binding domain"/>
    <property type="match status" value="1"/>
</dbReference>
<dbReference type="Proteomes" id="UP000663828">
    <property type="component" value="Unassembled WGS sequence"/>
</dbReference>
<feature type="chain" id="PRO_5032856992" evidence="1">
    <location>
        <begin position="22"/>
        <end position="533"/>
    </location>
</feature>
<accession>A0A816DY11</accession>
<sequence length="533" mass="61405">MISYIVVIGIILLLLGRRKICNNIENKHDHAIIIGGSIAGMTSAAYLSKYFRRITIIESDDVLNEILINCTPGQLLDYRCNLRNSNSLGRSGVTENFQIHVLQGEGRKILFELFPNLENKLINEYGAYLASSKRHFRVLIGDVLLNRNLTEDLSWFCIDRFTVETVLRREFLLQFHPTQIQWITNTKVKDLIVSPSNHGSRTTRRGLFVARTICRKDNSSGRYTSSLKWLKEHFQLIVPTEQLHVETGYVSFLGERLRTGNVELDSFHVGGRAAHAPHHNKGFLTMPIRKMQTSDENSLGLISNFAVYCVNGEYPPNDNFESLLEWAREHLPIDYYLIIKSTKVLSPLLPYRRAFDHRKYVERVGRKWPRNFLLLGDAMCVFNPKNGQGMTHACRQARQLNQIFEQKYSLEDISYIYNRQASATSEECWLGSTTNDWAVPTLKLIRMDQNGIIQTYSSTTSSPPKIPLFMQFLQWYPYSLIQCASKSGELSTAFLHVVFQEKSPFSLLKPTFFCKILFSSIVHYLKLTKQFFD</sequence>
<gene>
    <name evidence="2" type="ORF">XAT740_LOCUS53987</name>
</gene>
<protein>
    <submittedName>
        <fullName evidence="2">Uncharacterized protein</fullName>
    </submittedName>
</protein>
<dbReference type="EMBL" id="CAJNOR010009482">
    <property type="protein sequence ID" value="CAF1645053.1"/>
    <property type="molecule type" value="Genomic_DNA"/>
</dbReference>
<evidence type="ECO:0000313" key="2">
    <source>
        <dbReference type="EMBL" id="CAF1645053.1"/>
    </source>
</evidence>
<keyword evidence="3" id="KW-1185">Reference proteome</keyword>
<keyword evidence="1" id="KW-0732">Signal</keyword>
<evidence type="ECO:0000256" key="1">
    <source>
        <dbReference type="SAM" id="SignalP"/>
    </source>
</evidence>
<proteinExistence type="predicted"/>
<comment type="caution">
    <text evidence="2">The sequence shown here is derived from an EMBL/GenBank/DDBJ whole genome shotgun (WGS) entry which is preliminary data.</text>
</comment>
<dbReference type="InterPro" id="IPR036188">
    <property type="entry name" value="FAD/NAD-bd_sf"/>
</dbReference>
<dbReference type="AlphaFoldDB" id="A0A816DY11"/>
<reference evidence="2" key="1">
    <citation type="submission" date="2021-02" db="EMBL/GenBank/DDBJ databases">
        <authorList>
            <person name="Nowell W R."/>
        </authorList>
    </citation>
    <scope>NUCLEOTIDE SEQUENCE</scope>
</reference>
<dbReference type="SUPFAM" id="SSF51905">
    <property type="entry name" value="FAD/NAD(P)-binding domain"/>
    <property type="match status" value="1"/>
</dbReference>
<feature type="signal peptide" evidence="1">
    <location>
        <begin position="1"/>
        <end position="21"/>
    </location>
</feature>
<evidence type="ECO:0000313" key="3">
    <source>
        <dbReference type="Proteomes" id="UP000663828"/>
    </source>
</evidence>
<name>A0A816DY11_ADIRI</name>
<organism evidence="2 3">
    <name type="scientific">Adineta ricciae</name>
    <name type="common">Rotifer</name>
    <dbReference type="NCBI Taxonomy" id="249248"/>
    <lineage>
        <taxon>Eukaryota</taxon>
        <taxon>Metazoa</taxon>
        <taxon>Spiralia</taxon>
        <taxon>Gnathifera</taxon>
        <taxon>Rotifera</taxon>
        <taxon>Eurotatoria</taxon>
        <taxon>Bdelloidea</taxon>
        <taxon>Adinetida</taxon>
        <taxon>Adinetidae</taxon>
        <taxon>Adineta</taxon>
    </lineage>
</organism>